<dbReference type="InterPro" id="IPR036365">
    <property type="entry name" value="PGBD-like_sf"/>
</dbReference>
<dbReference type="EMBL" id="CP163435">
    <property type="protein sequence ID" value="XDQ26476.1"/>
    <property type="molecule type" value="Genomic_DNA"/>
</dbReference>
<accession>A0AB39P7G4</accession>
<feature type="signal peptide" evidence="1">
    <location>
        <begin position="1"/>
        <end position="28"/>
    </location>
</feature>
<keyword evidence="1" id="KW-0732">Signal</keyword>
<protein>
    <submittedName>
        <fullName evidence="2">Peptidoglycan-binding protein</fullName>
    </submittedName>
</protein>
<evidence type="ECO:0000256" key="1">
    <source>
        <dbReference type="SAM" id="SignalP"/>
    </source>
</evidence>
<dbReference type="Gene3D" id="1.10.101.10">
    <property type="entry name" value="PGBD-like superfamily/PGBD"/>
    <property type="match status" value="1"/>
</dbReference>
<dbReference type="RefSeq" id="WP_369233760.1">
    <property type="nucleotide sequence ID" value="NZ_CP163435.1"/>
</dbReference>
<organism evidence="2">
    <name type="scientific">Streptomyces sp. R21</name>
    <dbReference type="NCBI Taxonomy" id="3238627"/>
    <lineage>
        <taxon>Bacteria</taxon>
        <taxon>Bacillati</taxon>
        <taxon>Actinomycetota</taxon>
        <taxon>Actinomycetes</taxon>
        <taxon>Kitasatosporales</taxon>
        <taxon>Streptomycetaceae</taxon>
        <taxon>Streptomyces</taxon>
    </lineage>
</organism>
<dbReference type="SUPFAM" id="SSF47090">
    <property type="entry name" value="PGBD-like"/>
    <property type="match status" value="1"/>
</dbReference>
<evidence type="ECO:0000313" key="2">
    <source>
        <dbReference type="EMBL" id="XDQ26476.1"/>
    </source>
</evidence>
<proteinExistence type="predicted"/>
<reference evidence="2" key="1">
    <citation type="submission" date="2024-07" db="EMBL/GenBank/DDBJ databases">
        <authorList>
            <person name="Yu S.T."/>
        </authorList>
    </citation>
    <scope>NUCLEOTIDE SEQUENCE</scope>
    <source>
        <strain evidence="2">R21</strain>
    </source>
</reference>
<name>A0AB39P7G4_9ACTN</name>
<dbReference type="AlphaFoldDB" id="A0AB39P7G4"/>
<feature type="chain" id="PRO_5044290516" evidence="1">
    <location>
        <begin position="29"/>
        <end position="129"/>
    </location>
</feature>
<dbReference type="InterPro" id="IPR036366">
    <property type="entry name" value="PGBDSf"/>
</dbReference>
<sequence length="129" mass="13657">MNTRKRIALAVTTVALGAGLSLAPAASAAPAHSAQTARASASCGYYSGTAVTKTGQTGSAAKARIKEVQCLININTSYLPLLDEDGSFGNNTYNAVYTVQKHAFPNDSSQWDHQVGPKTWAKLRSGVWW</sequence>
<gene>
    <name evidence="2" type="ORF">AB5J56_17975</name>
</gene>